<reference evidence="12 13" key="1">
    <citation type="journal article" date="2023" name="Hortic Res">
        <title>Pangenome of water caltrop reveals structural variations and asymmetric subgenome divergence after allopolyploidization.</title>
        <authorList>
            <person name="Zhang X."/>
            <person name="Chen Y."/>
            <person name="Wang L."/>
            <person name="Yuan Y."/>
            <person name="Fang M."/>
            <person name="Shi L."/>
            <person name="Lu R."/>
            <person name="Comes H.P."/>
            <person name="Ma Y."/>
            <person name="Chen Y."/>
            <person name="Huang G."/>
            <person name="Zhou Y."/>
            <person name="Zheng Z."/>
            <person name="Qiu Y."/>
        </authorList>
    </citation>
    <scope>NUCLEOTIDE SEQUENCE [LARGE SCALE GENOMIC DNA]</scope>
    <source>
        <strain evidence="12">F231</strain>
    </source>
</reference>
<dbReference type="NCBIfam" id="TIGR01624">
    <property type="entry name" value="LRP1_Cterm"/>
    <property type="match status" value="1"/>
</dbReference>
<keyword evidence="10" id="KW-0927">Auxin signaling pathway</keyword>
<evidence type="ECO:0000256" key="2">
    <source>
        <dbReference type="ARBA" id="ARBA00006911"/>
    </source>
</evidence>
<keyword evidence="5" id="KW-0862">Zinc</keyword>
<evidence type="ECO:0000256" key="7">
    <source>
        <dbReference type="ARBA" id="ARBA00023125"/>
    </source>
</evidence>
<dbReference type="NCBIfam" id="TIGR01623">
    <property type="entry name" value="put_zinc_LRP1"/>
    <property type="match status" value="1"/>
</dbReference>
<keyword evidence="9" id="KW-0539">Nucleus</keyword>
<feature type="compositionally biased region" description="Gly residues" evidence="11">
    <location>
        <begin position="1"/>
        <end position="12"/>
    </location>
</feature>
<dbReference type="GO" id="GO:0003700">
    <property type="term" value="F:DNA-binding transcription factor activity"/>
    <property type="evidence" value="ECO:0007669"/>
    <property type="project" value="InterPro"/>
</dbReference>
<evidence type="ECO:0000256" key="3">
    <source>
        <dbReference type="ARBA" id="ARBA00022473"/>
    </source>
</evidence>
<evidence type="ECO:0000256" key="11">
    <source>
        <dbReference type="SAM" id="MobiDB-lite"/>
    </source>
</evidence>
<comment type="similarity">
    <text evidence="2">Belongs to the SHI protein family.</text>
</comment>
<gene>
    <name evidence="12" type="ORF">SAY86_020719</name>
</gene>
<evidence type="ECO:0000256" key="8">
    <source>
        <dbReference type="ARBA" id="ARBA00023159"/>
    </source>
</evidence>
<dbReference type="InterPro" id="IPR006511">
    <property type="entry name" value="SHI_C"/>
</dbReference>
<sequence>MAGLFSLGGGSSGARRPPTTDHAGHRHPEEEEPTAVAQNPTESWFWPYGRQGQQHQQEIWLQQQQHPQGGFVSTARPEAQAHHHQQHLGGVWAVGSRPSSMNVSDESSSRSASVRGGGVNCQDCGNQAKKDCAHMRCRTCCKSRGFDCPTHVKSTWVPAAKRRERHQQLASLKGQPHHHFRRGSVGGGVDVHNRLHENHPSAQLVSTTSGLEPGEFPAQLESTALFRCVQVSSVEDPEDSYAYQTAVTIGGRVFKGILYDRGPEAAYLGGGGEGSSSGGGAGGSGLAAQQHNPVTVAAPAAEGGSMPLSAATIYDPSSSMYAAAPSGGGYMAGTLFFPHQRS</sequence>
<evidence type="ECO:0008006" key="14">
    <source>
        <dbReference type="Google" id="ProtNLM"/>
    </source>
</evidence>
<dbReference type="PANTHER" id="PTHR31604:SF4">
    <property type="entry name" value="PROTEIN SHORT INTERNODES"/>
    <property type="match status" value="1"/>
</dbReference>
<keyword evidence="13" id="KW-1185">Reference proteome</keyword>
<feature type="compositionally biased region" description="Basic and acidic residues" evidence="11">
    <location>
        <begin position="18"/>
        <end position="29"/>
    </location>
</feature>
<evidence type="ECO:0000256" key="6">
    <source>
        <dbReference type="ARBA" id="ARBA00023070"/>
    </source>
</evidence>
<dbReference type="AlphaFoldDB" id="A0AAN7M3H9"/>
<comment type="caution">
    <text evidence="12">The sequence shown here is derived from an EMBL/GenBank/DDBJ whole genome shotgun (WGS) entry which is preliminary data.</text>
</comment>
<evidence type="ECO:0000256" key="10">
    <source>
        <dbReference type="ARBA" id="ARBA00023294"/>
    </source>
</evidence>
<dbReference type="GO" id="GO:0003677">
    <property type="term" value="F:DNA binding"/>
    <property type="evidence" value="ECO:0007669"/>
    <property type="project" value="UniProtKB-KW"/>
</dbReference>
<accession>A0AAN7M3H9</accession>
<keyword evidence="4" id="KW-0479">Metal-binding</keyword>
<dbReference type="Proteomes" id="UP001346149">
    <property type="component" value="Unassembled WGS sequence"/>
</dbReference>
<dbReference type="GO" id="GO:0005634">
    <property type="term" value="C:nucleus"/>
    <property type="evidence" value="ECO:0007669"/>
    <property type="project" value="UniProtKB-SubCell"/>
</dbReference>
<dbReference type="GO" id="GO:0009851">
    <property type="term" value="P:auxin biosynthetic process"/>
    <property type="evidence" value="ECO:0007669"/>
    <property type="project" value="UniProtKB-KW"/>
</dbReference>
<feature type="region of interest" description="Disordered" evidence="11">
    <location>
        <begin position="1"/>
        <end position="37"/>
    </location>
</feature>
<feature type="compositionally biased region" description="Low complexity" evidence="11">
    <location>
        <begin position="103"/>
        <end position="114"/>
    </location>
</feature>
<dbReference type="Pfam" id="PF05142">
    <property type="entry name" value="DUF702"/>
    <property type="match status" value="1"/>
</dbReference>
<dbReference type="InterPro" id="IPR007818">
    <property type="entry name" value="SHI"/>
</dbReference>
<proteinExistence type="inferred from homology"/>
<evidence type="ECO:0000256" key="5">
    <source>
        <dbReference type="ARBA" id="ARBA00022833"/>
    </source>
</evidence>
<evidence type="ECO:0000256" key="1">
    <source>
        <dbReference type="ARBA" id="ARBA00004123"/>
    </source>
</evidence>
<dbReference type="GO" id="GO:0009734">
    <property type="term" value="P:auxin-activated signaling pathway"/>
    <property type="evidence" value="ECO:0007669"/>
    <property type="project" value="UniProtKB-KW"/>
</dbReference>
<dbReference type="GO" id="GO:0045893">
    <property type="term" value="P:positive regulation of DNA-templated transcription"/>
    <property type="evidence" value="ECO:0007669"/>
    <property type="project" value="TreeGrafter"/>
</dbReference>
<organism evidence="12 13">
    <name type="scientific">Trapa natans</name>
    <name type="common">Water chestnut</name>
    <dbReference type="NCBI Taxonomy" id="22666"/>
    <lineage>
        <taxon>Eukaryota</taxon>
        <taxon>Viridiplantae</taxon>
        <taxon>Streptophyta</taxon>
        <taxon>Embryophyta</taxon>
        <taxon>Tracheophyta</taxon>
        <taxon>Spermatophyta</taxon>
        <taxon>Magnoliopsida</taxon>
        <taxon>eudicotyledons</taxon>
        <taxon>Gunneridae</taxon>
        <taxon>Pentapetalae</taxon>
        <taxon>rosids</taxon>
        <taxon>malvids</taxon>
        <taxon>Myrtales</taxon>
        <taxon>Lythraceae</taxon>
        <taxon>Trapa</taxon>
    </lineage>
</organism>
<protein>
    <recommendedName>
        <fullName evidence="14">Protein SHI RELATED SEQUENCE 1</fullName>
    </recommendedName>
</protein>
<evidence type="ECO:0000313" key="12">
    <source>
        <dbReference type="EMBL" id="KAK4789400.1"/>
    </source>
</evidence>
<keyword evidence="3" id="KW-0217">Developmental protein</keyword>
<dbReference type="EMBL" id="JAXQNO010000011">
    <property type="protein sequence ID" value="KAK4789400.1"/>
    <property type="molecule type" value="Genomic_DNA"/>
</dbReference>
<dbReference type="InterPro" id="IPR006510">
    <property type="entry name" value="Znf_LRP1"/>
</dbReference>
<feature type="region of interest" description="Disordered" evidence="11">
    <location>
        <begin position="96"/>
        <end position="120"/>
    </location>
</feature>
<dbReference type="GO" id="GO:0046872">
    <property type="term" value="F:metal ion binding"/>
    <property type="evidence" value="ECO:0007669"/>
    <property type="project" value="UniProtKB-KW"/>
</dbReference>
<keyword evidence="8" id="KW-0010">Activator</keyword>
<keyword evidence="7" id="KW-0238">DNA-binding</keyword>
<keyword evidence="6" id="KW-0073">Auxin biosynthesis</keyword>
<evidence type="ECO:0000256" key="4">
    <source>
        <dbReference type="ARBA" id="ARBA00022723"/>
    </source>
</evidence>
<comment type="subcellular location">
    <subcellularLocation>
        <location evidence="1">Nucleus</location>
    </subcellularLocation>
</comment>
<name>A0AAN7M3H9_TRANT</name>
<dbReference type="PANTHER" id="PTHR31604">
    <property type="entry name" value="PROTEIN LATERAL ROOT PRIMORDIUM 1"/>
    <property type="match status" value="1"/>
</dbReference>
<evidence type="ECO:0000256" key="9">
    <source>
        <dbReference type="ARBA" id="ARBA00023242"/>
    </source>
</evidence>
<evidence type="ECO:0000313" key="13">
    <source>
        <dbReference type="Proteomes" id="UP001346149"/>
    </source>
</evidence>